<dbReference type="InterPro" id="IPR010614">
    <property type="entry name" value="RAD3-like_helicase_DEAD"/>
</dbReference>
<comment type="similarity">
    <text evidence="11">Belongs to the helicase family. DinG subfamily. Type 1 sub-subfamily.</text>
</comment>
<dbReference type="InterPro" id="IPR039000">
    <property type="entry name" value="DinG_proteobact"/>
</dbReference>
<dbReference type="SUPFAM" id="SSF52540">
    <property type="entry name" value="P-loop containing nucleoside triphosphate hydrolases"/>
    <property type="match status" value="2"/>
</dbReference>
<dbReference type="GO" id="GO:0006281">
    <property type="term" value="P:DNA repair"/>
    <property type="evidence" value="ECO:0007669"/>
    <property type="project" value="TreeGrafter"/>
</dbReference>
<evidence type="ECO:0000256" key="10">
    <source>
        <dbReference type="ARBA" id="ARBA00023235"/>
    </source>
</evidence>
<comment type="function">
    <text evidence="11">DNA-dependent ATPase and 5'-3' DNA helicase. Unwinds D-loops, R-loops, forked DNA and G-quadruplex DNA.</text>
</comment>
<feature type="binding site" evidence="11">
    <location>
        <position position="123"/>
    </location>
    <ligand>
        <name>[4Fe-4S] cluster</name>
        <dbReference type="ChEBI" id="CHEBI:49883"/>
    </ligand>
</feature>
<evidence type="ECO:0000256" key="5">
    <source>
        <dbReference type="ARBA" id="ARBA00022806"/>
    </source>
</evidence>
<name>A0A368LMH5_9VIBR</name>
<sequence>MLSTNIQKAIKQSYQNLSSQLDEFIPRRAQNYLVAEIAKTLSGTYHQSNRIIVAEAGTGIGKSLAYLMACVPFAQFSQKKLIISTATVALQEQLIHKDMPLYRRLVETPFTFILAKGRQRYCCLEKLSLACGKQTEQSEQQLAMFDSKPKTQDIAQLQSLYNAFSDNKWDGDRDSWPETIPDEIWKVIVSDKHSCNNSMPMHRDCPFQKARADLDKADVIIANHSLVMADADLGGGVILPEPEQSIYVFDEAHHLPNVAREHASAAASLKGATTWLENLNKTIVKIANLTDVKRSARFRNELQDSIQQLIPTLTHLSKQFNPSEFKENVYRFEHGELPSWLDEESKSLKILSKKAHQSMAKITDLISEKVKDGELSSRLAEPALAESGFYLQRLENLAKVWHLMAEPNHDKGAPLARWIEVSTEREDDFFVNVSPLEVGWQLDKQLWSRCAGAVLVSATMRALNSFQFFAIQAGISQKEADATQFLALASPFDYSNNAELVVPKLKHEPQHPDFTKYLSEILPTYIQEKKANLVLFSSYWQMNQVAQALESNALKKKWNLQVQGKQARGEILNKHRAYCQFGQTSVIFGTGSFSEGLDLPGKLLENLIITKIPFGVPTSPVEQAHSEYIVERGGNPFMQISVPEASKKLIQSVGRLLRKEQDSGRVVILDRRIVTKRYGKSLLDALPPFTRKVEY</sequence>
<evidence type="ECO:0000256" key="2">
    <source>
        <dbReference type="ARBA" id="ARBA00022723"/>
    </source>
</evidence>
<dbReference type="InterPro" id="IPR045028">
    <property type="entry name" value="DinG/Rad3-like"/>
</dbReference>
<dbReference type="Gene3D" id="3.40.50.300">
    <property type="entry name" value="P-loop containing nucleotide triphosphate hydrolases"/>
    <property type="match status" value="2"/>
</dbReference>
<protein>
    <recommendedName>
        <fullName evidence="11">ATP-dependent DNA helicase DinG</fullName>
        <ecNumber evidence="11">5.6.2.3</ecNumber>
    </recommendedName>
    <alternativeName>
        <fullName evidence="11">DNA 5'-3' helicase DinG</fullName>
    </alternativeName>
</protein>
<dbReference type="Pfam" id="PF13307">
    <property type="entry name" value="Helicase_C_2"/>
    <property type="match status" value="1"/>
</dbReference>
<keyword evidence="9 11" id="KW-0238">DNA-binding</keyword>
<dbReference type="GO" id="GO:0046872">
    <property type="term" value="F:metal ion binding"/>
    <property type="evidence" value="ECO:0007669"/>
    <property type="project" value="UniProtKB-KW"/>
</dbReference>
<dbReference type="EMBL" id="QPGL01000001">
    <property type="protein sequence ID" value="RCS73005.1"/>
    <property type="molecule type" value="Genomic_DNA"/>
</dbReference>
<feature type="binding site" evidence="11">
    <location>
        <position position="195"/>
    </location>
    <ligand>
        <name>[4Fe-4S] cluster</name>
        <dbReference type="ChEBI" id="CHEBI:49883"/>
    </ligand>
</feature>
<evidence type="ECO:0000256" key="4">
    <source>
        <dbReference type="ARBA" id="ARBA00022801"/>
    </source>
</evidence>
<keyword evidence="8 11" id="KW-0411">Iron-sulfur</keyword>
<dbReference type="HAMAP" id="MF_02205">
    <property type="entry name" value="DinG_proteobact"/>
    <property type="match status" value="1"/>
</dbReference>
<evidence type="ECO:0000256" key="7">
    <source>
        <dbReference type="ARBA" id="ARBA00023004"/>
    </source>
</evidence>
<dbReference type="GO" id="GO:0005524">
    <property type="term" value="F:ATP binding"/>
    <property type="evidence" value="ECO:0007669"/>
    <property type="project" value="UniProtKB-UniRule"/>
</dbReference>
<dbReference type="SMART" id="SM00491">
    <property type="entry name" value="HELICc2"/>
    <property type="match status" value="1"/>
</dbReference>
<evidence type="ECO:0000259" key="12">
    <source>
        <dbReference type="PROSITE" id="PS51193"/>
    </source>
</evidence>
<dbReference type="RefSeq" id="WP_086961067.1">
    <property type="nucleotide sequence ID" value="NZ_AP018680.1"/>
</dbReference>
<evidence type="ECO:0000256" key="11">
    <source>
        <dbReference type="HAMAP-Rule" id="MF_02205"/>
    </source>
</evidence>
<dbReference type="EC" id="5.6.2.3" evidence="11"/>
<comment type="caution">
    <text evidence="11">Lacks conserved residue(s) required for the propagation of feature annotation.</text>
</comment>
<accession>A0A368LMH5</accession>
<evidence type="ECO:0000256" key="3">
    <source>
        <dbReference type="ARBA" id="ARBA00022741"/>
    </source>
</evidence>
<evidence type="ECO:0000256" key="8">
    <source>
        <dbReference type="ARBA" id="ARBA00023014"/>
    </source>
</evidence>
<feature type="domain" description="Helicase ATP-binding" evidence="12">
    <location>
        <begin position="16"/>
        <end position="296"/>
    </location>
</feature>
<keyword evidence="4 11" id="KW-0378">Hydrolase</keyword>
<comment type="cofactor">
    <cofactor evidence="11">
        <name>[4Fe-4S] cluster</name>
        <dbReference type="ChEBI" id="CHEBI:49883"/>
    </cofactor>
    <text evidence="11">Binds 1 [4Fe-4S] cluster.</text>
</comment>
<dbReference type="GO" id="GO:0003677">
    <property type="term" value="F:DNA binding"/>
    <property type="evidence" value="ECO:0007669"/>
    <property type="project" value="UniProtKB-UniRule"/>
</dbReference>
<comment type="caution">
    <text evidence="13">The sequence shown here is derived from an EMBL/GenBank/DDBJ whole genome shotgun (WGS) entry which is preliminary data.</text>
</comment>
<dbReference type="PROSITE" id="PS51193">
    <property type="entry name" value="HELICASE_ATP_BIND_2"/>
    <property type="match status" value="1"/>
</dbReference>
<dbReference type="GO" id="GO:0016887">
    <property type="term" value="F:ATP hydrolysis activity"/>
    <property type="evidence" value="ECO:0007669"/>
    <property type="project" value="RHEA"/>
</dbReference>
<dbReference type="InterPro" id="IPR027417">
    <property type="entry name" value="P-loop_NTPase"/>
</dbReference>
<keyword evidence="3 11" id="KW-0547">Nucleotide-binding</keyword>
<dbReference type="GO" id="GO:0009432">
    <property type="term" value="P:SOS response"/>
    <property type="evidence" value="ECO:0007669"/>
    <property type="project" value="TreeGrafter"/>
</dbReference>
<keyword evidence="10 11" id="KW-0413">Isomerase</keyword>
<dbReference type="InterPro" id="IPR014013">
    <property type="entry name" value="Helic_SF1/SF2_ATP-bd_DinG/Rad3"/>
</dbReference>
<dbReference type="Proteomes" id="UP000252479">
    <property type="component" value="Unassembled WGS sequence"/>
</dbReference>
<evidence type="ECO:0000256" key="6">
    <source>
        <dbReference type="ARBA" id="ARBA00022840"/>
    </source>
</evidence>
<dbReference type="Pfam" id="PF06733">
    <property type="entry name" value="DEAD_2"/>
    <property type="match status" value="1"/>
</dbReference>
<keyword evidence="2 11" id="KW-0479">Metal-binding</keyword>
<dbReference type="InterPro" id="IPR006555">
    <property type="entry name" value="ATP-dep_Helicase_C"/>
</dbReference>
<dbReference type="GO" id="GO:0051539">
    <property type="term" value="F:4 iron, 4 sulfur cluster binding"/>
    <property type="evidence" value="ECO:0007669"/>
    <property type="project" value="UniProtKB-UniRule"/>
</dbReference>
<evidence type="ECO:0000313" key="13">
    <source>
        <dbReference type="EMBL" id="RCS73005.1"/>
    </source>
</evidence>
<comment type="catalytic activity">
    <reaction evidence="11">
        <text>ATP + H2O = ADP + phosphate + H(+)</text>
        <dbReference type="Rhea" id="RHEA:13065"/>
        <dbReference type="ChEBI" id="CHEBI:15377"/>
        <dbReference type="ChEBI" id="CHEBI:15378"/>
        <dbReference type="ChEBI" id="CHEBI:30616"/>
        <dbReference type="ChEBI" id="CHEBI:43474"/>
        <dbReference type="ChEBI" id="CHEBI:456216"/>
        <dbReference type="EC" id="5.6.2.3"/>
    </reaction>
</comment>
<dbReference type="GO" id="GO:0033677">
    <property type="term" value="F:DNA/RNA helicase activity"/>
    <property type="evidence" value="ECO:0007669"/>
    <property type="project" value="TreeGrafter"/>
</dbReference>
<dbReference type="AlphaFoldDB" id="A0A368LMH5"/>
<dbReference type="OrthoDB" id="9805194at2"/>
<keyword evidence="1 11" id="KW-0004">4Fe-4S</keyword>
<keyword evidence="5 11" id="KW-0347">Helicase</keyword>
<organism evidence="13 14">
    <name type="scientific">Vibrio casei</name>
    <dbReference type="NCBI Taxonomy" id="673372"/>
    <lineage>
        <taxon>Bacteria</taxon>
        <taxon>Pseudomonadati</taxon>
        <taxon>Pseudomonadota</taxon>
        <taxon>Gammaproteobacteria</taxon>
        <taxon>Vibrionales</taxon>
        <taxon>Vibrionaceae</taxon>
        <taxon>Vibrio</taxon>
    </lineage>
</organism>
<dbReference type="GeneID" id="303188244"/>
<proteinExistence type="inferred from homology"/>
<keyword evidence="7 11" id="KW-0408">Iron</keyword>
<dbReference type="PANTHER" id="PTHR11472:SF59">
    <property type="entry name" value="ATP-DEPENDENT DNA HELICASE DING"/>
    <property type="match status" value="1"/>
</dbReference>
<reference evidence="13 14" key="1">
    <citation type="journal article" date="2017" name="Elife">
        <title>Extensive horizontal gene transfer in cheese-associated bacteria.</title>
        <authorList>
            <person name="Bonham K.S."/>
            <person name="Wolfe B.E."/>
            <person name="Dutton R.J."/>
        </authorList>
    </citation>
    <scope>NUCLEOTIDE SEQUENCE [LARGE SCALE GENOMIC DNA]</scope>
    <source>
        <strain evidence="13 14">JB196</strain>
    </source>
</reference>
<dbReference type="PANTHER" id="PTHR11472">
    <property type="entry name" value="DNA REPAIR DEAD HELICASE RAD3/XP-D SUBFAMILY MEMBER"/>
    <property type="match status" value="1"/>
</dbReference>
<feature type="binding site" evidence="11">
    <location>
        <position position="205"/>
    </location>
    <ligand>
        <name>[4Fe-4S] cluster</name>
        <dbReference type="ChEBI" id="CHEBI:49883"/>
    </ligand>
</feature>
<dbReference type="GO" id="GO:0043139">
    <property type="term" value="F:5'-3' DNA helicase activity"/>
    <property type="evidence" value="ECO:0007669"/>
    <property type="project" value="UniProtKB-UniRule"/>
</dbReference>
<dbReference type="NCBIfam" id="NF008729">
    <property type="entry name" value="PRK11747.1"/>
    <property type="match status" value="1"/>
</dbReference>
<keyword evidence="6 11" id="KW-0067">ATP-binding</keyword>
<keyword evidence="14" id="KW-1185">Reference proteome</keyword>
<evidence type="ECO:0000313" key="14">
    <source>
        <dbReference type="Proteomes" id="UP000252479"/>
    </source>
</evidence>
<gene>
    <name evidence="11" type="primary">dinG</name>
    <name evidence="13" type="ORF">CIK83_04900</name>
</gene>
<evidence type="ECO:0000256" key="9">
    <source>
        <dbReference type="ARBA" id="ARBA00023125"/>
    </source>
</evidence>
<evidence type="ECO:0000256" key="1">
    <source>
        <dbReference type="ARBA" id="ARBA00022485"/>
    </source>
</evidence>